<name>A0A5J5EU61_9PEZI</name>
<dbReference type="Proteomes" id="UP000326924">
    <property type="component" value="Unassembled WGS sequence"/>
</dbReference>
<accession>A0A5J5EU61</accession>
<reference evidence="2 3" key="1">
    <citation type="submission" date="2019-09" db="EMBL/GenBank/DDBJ databases">
        <title>Draft genome of the ectomycorrhizal ascomycete Sphaerosporella brunnea.</title>
        <authorList>
            <consortium name="DOE Joint Genome Institute"/>
            <person name="Benucci G.M."/>
            <person name="Marozzi G."/>
            <person name="Antonielli L."/>
            <person name="Sanchez S."/>
            <person name="Marco P."/>
            <person name="Wang X."/>
            <person name="Falini L.B."/>
            <person name="Barry K."/>
            <person name="Haridas S."/>
            <person name="Lipzen A."/>
            <person name="Labutti K."/>
            <person name="Grigoriev I.V."/>
            <person name="Murat C."/>
            <person name="Martin F."/>
            <person name="Albertini E."/>
            <person name="Donnini D."/>
            <person name="Bonito G."/>
        </authorList>
    </citation>
    <scope>NUCLEOTIDE SEQUENCE [LARGE SCALE GENOMIC DNA]</scope>
    <source>
        <strain evidence="2 3">Sb_GMNB300</strain>
    </source>
</reference>
<dbReference type="EMBL" id="VXIS01000111">
    <property type="protein sequence ID" value="KAA8904227.1"/>
    <property type="molecule type" value="Genomic_DNA"/>
</dbReference>
<dbReference type="AlphaFoldDB" id="A0A5J5EU61"/>
<comment type="caution">
    <text evidence="2">The sequence shown here is derived from an EMBL/GenBank/DDBJ whole genome shotgun (WGS) entry which is preliminary data.</text>
</comment>
<proteinExistence type="predicted"/>
<sequence>MATVNPNTQLQRALDDYSLAVQKYGLVVQQLPASQRPKPLEKFRHRGNVHAIKRGTAEVHKATQRLLKTALRAAPHAVLEPKEKEASNAHDCGNPKDAVVSTISGASPKRPKSVDGHAATDLHVEAGHPSIPDRIGQVQQTKHVQVMDGQGPVSAIAPDPHGSADIGARIPTHDRSLLFTSKEVDLLIRVAAGSPDAARICARRISELKTHGASAGEVEEILHTVIRWVEGEQFGRSRQEEK</sequence>
<evidence type="ECO:0000256" key="1">
    <source>
        <dbReference type="SAM" id="MobiDB-lite"/>
    </source>
</evidence>
<evidence type="ECO:0000313" key="2">
    <source>
        <dbReference type="EMBL" id="KAA8904227.1"/>
    </source>
</evidence>
<protein>
    <submittedName>
        <fullName evidence="2">Uncharacterized protein</fullName>
    </submittedName>
</protein>
<dbReference type="InParanoid" id="A0A5J5EU61"/>
<feature type="region of interest" description="Disordered" evidence="1">
    <location>
        <begin position="80"/>
        <end position="116"/>
    </location>
</feature>
<evidence type="ECO:0000313" key="3">
    <source>
        <dbReference type="Proteomes" id="UP000326924"/>
    </source>
</evidence>
<keyword evidence="3" id="KW-1185">Reference proteome</keyword>
<gene>
    <name evidence="2" type="ORF">FN846DRAFT_890929</name>
</gene>
<organism evidence="2 3">
    <name type="scientific">Sphaerosporella brunnea</name>
    <dbReference type="NCBI Taxonomy" id="1250544"/>
    <lineage>
        <taxon>Eukaryota</taxon>
        <taxon>Fungi</taxon>
        <taxon>Dikarya</taxon>
        <taxon>Ascomycota</taxon>
        <taxon>Pezizomycotina</taxon>
        <taxon>Pezizomycetes</taxon>
        <taxon>Pezizales</taxon>
        <taxon>Pyronemataceae</taxon>
        <taxon>Sphaerosporella</taxon>
    </lineage>
</organism>